<dbReference type="EMBL" id="JAIWYP010000004">
    <property type="protein sequence ID" value="KAH3831435.1"/>
    <property type="molecule type" value="Genomic_DNA"/>
</dbReference>
<gene>
    <name evidence="1" type="ORF">DPMN_104702</name>
</gene>
<accession>A0A9D4HC21</accession>
<evidence type="ECO:0000313" key="1">
    <source>
        <dbReference type="EMBL" id="KAH3831435.1"/>
    </source>
</evidence>
<comment type="caution">
    <text evidence="1">The sequence shown here is derived from an EMBL/GenBank/DDBJ whole genome shotgun (WGS) entry which is preliminary data.</text>
</comment>
<reference evidence="1" key="2">
    <citation type="submission" date="2020-11" db="EMBL/GenBank/DDBJ databases">
        <authorList>
            <person name="McCartney M.A."/>
            <person name="Auch B."/>
            <person name="Kono T."/>
            <person name="Mallez S."/>
            <person name="Becker A."/>
            <person name="Gohl D.M."/>
            <person name="Silverstein K.A.T."/>
            <person name="Koren S."/>
            <person name="Bechman K.B."/>
            <person name="Herman A."/>
            <person name="Abrahante J.E."/>
            <person name="Garbe J."/>
        </authorList>
    </citation>
    <scope>NUCLEOTIDE SEQUENCE</scope>
    <source>
        <strain evidence="1">Duluth1</strain>
        <tissue evidence="1">Whole animal</tissue>
    </source>
</reference>
<organism evidence="1 2">
    <name type="scientific">Dreissena polymorpha</name>
    <name type="common">Zebra mussel</name>
    <name type="synonym">Mytilus polymorpha</name>
    <dbReference type="NCBI Taxonomy" id="45954"/>
    <lineage>
        <taxon>Eukaryota</taxon>
        <taxon>Metazoa</taxon>
        <taxon>Spiralia</taxon>
        <taxon>Lophotrochozoa</taxon>
        <taxon>Mollusca</taxon>
        <taxon>Bivalvia</taxon>
        <taxon>Autobranchia</taxon>
        <taxon>Heteroconchia</taxon>
        <taxon>Euheterodonta</taxon>
        <taxon>Imparidentia</taxon>
        <taxon>Neoheterodontei</taxon>
        <taxon>Myida</taxon>
        <taxon>Dreissenoidea</taxon>
        <taxon>Dreissenidae</taxon>
        <taxon>Dreissena</taxon>
    </lineage>
</organism>
<proteinExistence type="predicted"/>
<sequence length="95" mass="10678">MEPHKCGPCKKCLTRSETMALDIMVSVNFGDQKRAVHDNVNDEEDDTRIEPARDFSNVCRNIPGTTRDQTVPESRQPWAGIFSTAEMSQKQHGDA</sequence>
<dbReference type="Proteomes" id="UP000828390">
    <property type="component" value="Unassembled WGS sequence"/>
</dbReference>
<keyword evidence="2" id="KW-1185">Reference proteome</keyword>
<reference evidence="1" key="1">
    <citation type="journal article" date="2019" name="bioRxiv">
        <title>The Genome of the Zebra Mussel, Dreissena polymorpha: A Resource for Invasive Species Research.</title>
        <authorList>
            <person name="McCartney M.A."/>
            <person name="Auch B."/>
            <person name="Kono T."/>
            <person name="Mallez S."/>
            <person name="Zhang Y."/>
            <person name="Obille A."/>
            <person name="Becker A."/>
            <person name="Abrahante J.E."/>
            <person name="Garbe J."/>
            <person name="Badalamenti J.P."/>
            <person name="Herman A."/>
            <person name="Mangelson H."/>
            <person name="Liachko I."/>
            <person name="Sullivan S."/>
            <person name="Sone E.D."/>
            <person name="Koren S."/>
            <person name="Silverstein K.A.T."/>
            <person name="Beckman K.B."/>
            <person name="Gohl D.M."/>
        </authorList>
    </citation>
    <scope>NUCLEOTIDE SEQUENCE</scope>
    <source>
        <strain evidence="1">Duluth1</strain>
        <tissue evidence="1">Whole animal</tissue>
    </source>
</reference>
<protein>
    <submittedName>
        <fullName evidence="1">Uncharacterized protein</fullName>
    </submittedName>
</protein>
<name>A0A9D4HC21_DREPO</name>
<evidence type="ECO:0000313" key="2">
    <source>
        <dbReference type="Proteomes" id="UP000828390"/>
    </source>
</evidence>
<dbReference type="AlphaFoldDB" id="A0A9D4HC21"/>